<evidence type="ECO:0000313" key="6">
    <source>
        <dbReference type="EMBL" id="NIZ41081.1"/>
    </source>
</evidence>
<evidence type="ECO:0000256" key="3">
    <source>
        <dbReference type="ARBA" id="ARBA00022840"/>
    </source>
</evidence>
<reference evidence="6 7" key="1">
    <citation type="submission" date="2020-03" db="EMBL/GenBank/DDBJ databases">
        <title>Spirochaetal bacteria isolated from arthropods constitute a novel genus Entomospira genus novum within the order Spirochaetales.</title>
        <authorList>
            <person name="Grana-Miraglia L."/>
            <person name="Sikutova S."/>
            <person name="Fingerle V."/>
            <person name="Sing A."/>
            <person name="Castillo-Ramirez S."/>
            <person name="Margos G."/>
            <person name="Rudolf I."/>
        </authorList>
    </citation>
    <scope>NUCLEOTIDE SEQUENCE [LARGE SCALE GENOMIC DNA]</scope>
    <source>
        <strain evidence="6 7">BR193</strain>
    </source>
</reference>
<dbReference type="InterPro" id="IPR052032">
    <property type="entry name" value="ATP-dep_AA_Ligase"/>
</dbReference>
<gene>
    <name evidence="6" type="ORF">HCT14_06155</name>
</gene>
<dbReference type="Gene3D" id="3.40.50.20">
    <property type="match status" value="1"/>
</dbReference>
<evidence type="ECO:0000313" key="7">
    <source>
        <dbReference type="Proteomes" id="UP000711995"/>
    </source>
</evidence>
<keyword evidence="2 4" id="KW-0547">Nucleotide-binding</keyword>
<dbReference type="SUPFAM" id="SSF56059">
    <property type="entry name" value="Glutathione synthetase ATP-binding domain-like"/>
    <property type="match status" value="1"/>
</dbReference>
<dbReference type="RefSeq" id="WP_167700660.1">
    <property type="nucleotide sequence ID" value="NZ_CP118174.1"/>
</dbReference>
<comment type="caution">
    <text evidence="6">The sequence shown here is derived from an EMBL/GenBank/DDBJ whole genome shotgun (WGS) entry which is preliminary data.</text>
</comment>
<accession>A0A968GCS9</accession>
<dbReference type="GO" id="GO:0046872">
    <property type="term" value="F:metal ion binding"/>
    <property type="evidence" value="ECO:0007669"/>
    <property type="project" value="InterPro"/>
</dbReference>
<name>A0A968GCS9_9SPIO</name>
<dbReference type="GO" id="GO:0016874">
    <property type="term" value="F:ligase activity"/>
    <property type="evidence" value="ECO:0007669"/>
    <property type="project" value="UniProtKB-KW"/>
</dbReference>
<dbReference type="GO" id="GO:0005524">
    <property type="term" value="F:ATP binding"/>
    <property type="evidence" value="ECO:0007669"/>
    <property type="project" value="UniProtKB-UniRule"/>
</dbReference>
<proteinExistence type="predicted"/>
<keyword evidence="7" id="KW-1185">Reference proteome</keyword>
<dbReference type="Gene3D" id="3.30.1490.20">
    <property type="entry name" value="ATP-grasp fold, A domain"/>
    <property type="match status" value="1"/>
</dbReference>
<dbReference type="SMART" id="SM01209">
    <property type="entry name" value="GARS_A"/>
    <property type="match status" value="1"/>
</dbReference>
<dbReference type="InterPro" id="IPR011761">
    <property type="entry name" value="ATP-grasp"/>
</dbReference>
<keyword evidence="1" id="KW-0436">Ligase</keyword>
<evidence type="ECO:0000259" key="5">
    <source>
        <dbReference type="PROSITE" id="PS50975"/>
    </source>
</evidence>
<dbReference type="Pfam" id="PF18603">
    <property type="entry name" value="LAL_C2"/>
    <property type="match status" value="1"/>
</dbReference>
<dbReference type="EMBL" id="JAATLJ010000001">
    <property type="protein sequence ID" value="NIZ41081.1"/>
    <property type="molecule type" value="Genomic_DNA"/>
</dbReference>
<evidence type="ECO:0000256" key="1">
    <source>
        <dbReference type="ARBA" id="ARBA00022598"/>
    </source>
</evidence>
<dbReference type="Proteomes" id="UP000711995">
    <property type="component" value="Unassembled WGS sequence"/>
</dbReference>
<dbReference type="Gene3D" id="3.30.470.20">
    <property type="entry name" value="ATP-grasp fold, B domain"/>
    <property type="match status" value="1"/>
</dbReference>
<sequence>MSSRNSYVMLLGASMMQLPALKAIENLGYSSLVVDANPNAPLMALADQRAVIDLKNVEELSKFLDEFIEHHTLSGIFTAGTDFSYIVSTLAERYSLPAHTRQSAIAATDKLRMRTLLHQHGVNVPRFMELTKDNTTERQLESALEQADFLTPYDVVVKPVDSMGARGVIRAKNVKEILLAAESARVYSRSGKVIVEQYLDGPELSVDALVEGDQIYIHGIADRHIYYPPYFIEMGHTIPSEQSSEVLEAVITEFKKGIRALGLSHGAAKGDIKVTSNGVFIGEIAGRLSGGYMSGWTYPFASGVPVTELAVQLAVGNSIQENEANIQEKSLYCAERAIISIPGVIADLLFVEDARMIDGVQEIFLRAKVGDTVVFPKNNVEKAGNIIAVADNYRGASEIAESARKIIFLRLEADNAVTRDFLFGRRDTHLQSAFISGKDFSGHTREEILQRYEHITGHSPTLYKGDRIMEFERAIERGGLQGAVWYYDTFGTIVS</sequence>
<protein>
    <submittedName>
        <fullName evidence="6">ATP-grasp domain-containing protein</fullName>
    </submittedName>
</protein>
<evidence type="ECO:0000256" key="4">
    <source>
        <dbReference type="PROSITE-ProRule" id="PRU00409"/>
    </source>
</evidence>
<dbReference type="InterPro" id="IPR013815">
    <property type="entry name" value="ATP_grasp_subdomain_1"/>
</dbReference>
<dbReference type="InterPro" id="IPR040570">
    <property type="entry name" value="LAL_C2"/>
</dbReference>
<organism evidence="6 7">
    <name type="scientific">Entomospira entomophila</name>
    <dbReference type="NCBI Taxonomy" id="2719988"/>
    <lineage>
        <taxon>Bacteria</taxon>
        <taxon>Pseudomonadati</taxon>
        <taxon>Spirochaetota</taxon>
        <taxon>Spirochaetia</taxon>
        <taxon>Spirochaetales</taxon>
        <taxon>Spirochaetaceae</taxon>
        <taxon>Entomospira</taxon>
    </lineage>
</organism>
<dbReference type="Pfam" id="PF13535">
    <property type="entry name" value="ATP-grasp_4"/>
    <property type="match status" value="1"/>
</dbReference>
<dbReference type="PROSITE" id="PS50975">
    <property type="entry name" value="ATP_GRASP"/>
    <property type="match status" value="1"/>
</dbReference>
<dbReference type="PANTHER" id="PTHR43585">
    <property type="entry name" value="FUMIPYRROLE BIOSYNTHESIS PROTEIN C"/>
    <property type="match status" value="1"/>
</dbReference>
<keyword evidence="3 4" id="KW-0067">ATP-binding</keyword>
<feature type="domain" description="ATP-grasp" evidence="5">
    <location>
        <begin position="114"/>
        <end position="315"/>
    </location>
</feature>
<evidence type="ECO:0000256" key="2">
    <source>
        <dbReference type="ARBA" id="ARBA00022741"/>
    </source>
</evidence>
<dbReference type="PANTHER" id="PTHR43585:SF2">
    <property type="entry name" value="ATP-GRASP ENZYME FSQD"/>
    <property type="match status" value="1"/>
</dbReference>
<dbReference type="AlphaFoldDB" id="A0A968GCS9"/>